<accession>A0A410RXF9</accession>
<evidence type="ECO:0000313" key="2">
    <source>
        <dbReference type="Proteomes" id="UP000288758"/>
    </source>
</evidence>
<sequence>MTRASFDAVVTRLAESPTTFSERELLEPSHWSLGEDARLREDLRFRETPWGRWMLAEDLVVNDAIYRWLHAERRSSVALDAALKRAGEVFGRRCVFCADDPRFVLRHDEVHLAASELSRQPVVEDNVGDLEKYRTHLPLHSLKAAAASEPAGEWGKRAQDQVIETLGWVRVSLPERRLNDRMFIAAIEGHSMDDGKSGLVDGGYAVFELWPSGTKQNLSVLVRGAFSDPETGNYAVKKYVADQRDEEGRHNKVSLVSLNPNKERFPNIELQPEDDDDITVVAKVVQALSTEDYERRPKAKRHVGRRNLTGDEQATRLGRRVASFFDGTAPEADDEDTTATESTGWQTRLVCLDVAAGGMQLEAGPLDGLPNFVKKLRVVGSEWDAVVLAANAKTRPTRAPVRPGTGPWRWEAVGFEEEQDLGVDRLALDALATTTPLVFRVDADGVGQHTKSTTLSLGQAYRLLLPPGVCDDLGVALDDGWRIWSLDLAAPLSPTTRQRLTSLGLDVGEAWPRLEWALAPAAVWRTNARGDSYPVFQAGTELLVNVSGAAVDDSDEAMLFLHGPAGTERLPLSANGLVSLGTPAAGRWACALLHSRTSVGATTLLFDVADGALDAVTAACSTVAHSGLASLEAAAPPGWPVTLRWRVVAAYEELLATLYGDEDGTVPVDDVASIIEARAARTRLADLIVDFGELGRRVLPHDGRASLKQVREQLTALWQQRSGLVQSRKGAWLQLRKPWFEPVTELFGYGLEEATLLADVEAPHDLTAWGLTVDERMMGSITRSPSRVLVLTTDLDAVLRDHRTWIDSACSEAKVRDAIITDGARWTTHRKGSQQLKQQVWSLDHAIGLGSIDEMLGDLAEGL</sequence>
<protein>
    <submittedName>
        <fullName evidence="1">Uncharacterized protein</fullName>
    </submittedName>
</protein>
<dbReference type="Gene3D" id="2.10.109.10">
    <property type="entry name" value="Umud Fragment, subunit A"/>
    <property type="match status" value="1"/>
</dbReference>
<organism evidence="1 2">
    <name type="scientific">Corallococcus coralloides</name>
    <name type="common">Myxococcus coralloides</name>
    <dbReference type="NCBI Taxonomy" id="184914"/>
    <lineage>
        <taxon>Bacteria</taxon>
        <taxon>Pseudomonadati</taxon>
        <taxon>Myxococcota</taxon>
        <taxon>Myxococcia</taxon>
        <taxon>Myxococcales</taxon>
        <taxon>Cystobacterineae</taxon>
        <taxon>Myxococcaceae</taxon>
        <taxon>Corallococcus</taxon>
    </lineage>
</organism>
<dbReference type="AlphaFoldDB" id="A0A410RXF9"/>
<proteinExistence type="predicted"/>
<evidence type="ECO:0000313" key="1">
    <source>
        <dbReference type="EMBL" id="QAT86521.1"/>
    </source>
</evidence>
<dbReference type="RefSeq" id="WP_128798078.1">
    <property type="nucleotide sequence ID" value="NZ_CP034669.1"/>
</dbReference>
<dbReference type="EMBL" id="CP034669">
    <property type="protein sequence ID" value="QAT86521.1"/>
    <property type="molecule type" value="Genomic_DNA"/>
</dbReference>
<gene>
    <name evidence="1" type="ORF">EJ065_4981</name>
</gene>
<reference evidence="1 2" key="1">
    <citation type="submission" date="2018-12" db="EMBL/GenBank/DDBJ databases">
        <title>Complete Genome Sequence of the Corallopyronin A producing Myxobacterium Corallococcus coralloides B035.</title>
        <authorList>
            <person name="Bouhired S.M."/>
            <person name="Rupp O."/>
            <person name="Blom J."/>
            <person name="Schaeberle T.F."/>
            <person name="Kehraus S."/>
            <person name="Schiefer A."/>
            <person name="Pfarr K."/>
            <person name="Goesmann A."/>
            <person name="Hoerauf A."/>
            <person name="Koenig G.M."/>
        </authorList>
    </citation>
    <scope>NUCLEOTIDE SEQUENCE [LARGE SCALE GENOMIC DNA]</scope>
    <source>
        <strain evidence="1 2">B035</strain>
    </source>
</reference>
<dbReference type="Proteomes" id="UP000288758">
    <property type="component" value="Chromosome"/>
</dbReference>
<name>A0A410RXF9_CORCK</name>